<protein>
    <submittedName>
        <fullName evidence="5">DNA-binding response regulator</fullName>
    </submittedName>
</protein>
<keyword evidence="6" id="KW-1185">Reference proteome</keyword>
<dbReference type="InterPro" id="IPR001789">
    <property type="entry name" value="Sig_transdc_resp-reg_receiver"/>
</dbReference>
<keyword evidence="5" id="KW-0238">DNA-binding</keyword>
<dbReference type="SUPFAM" id="SSF52172">
    <property type="entry name" value="CheY-like"/>
    <property type="match status" value="1"/>
</dbReference>
<evidence type="ECO:0000256" key="2">
    <source>
        <dbReference type="SAM" id="MobiDB-lite"/>
    </source>
</evidence>
<reference evidence="5 6" key="1">
    <citation type="submission" date="2017-10" db="EMBL/GenBank/DDBJ databases">
        <title>The draft genome sequence of Lewinella nigricans NBRC 102662.</title>
        <authorList>
            <person name="Wang K."/>
        </authorList>
    </citation>
    <scope>NUCLEOTIDE SEQUENCE [LARGE SCALE GENOMIC DNA]</scope>
    <source>
        <strain evidence="5 6">NBRC 102662</strain>
    </source>
</reference>
<feature type="domain" description="HTH LytTR-type" evidence="4">
    <location>
        <begin position="177"/>
        <end position="280"/>
    </location>
</feature>
<dbReference type="InterPro" id="IPR046947">
    <property type="entry name" value="LytR-like"/>
</dbReference>
<sequence length="280" mass="31765">MPMPGSISPTSTAKTKRRRAPKFLSPYPPDAMIKTVIIDDEQHSIDTLVWKLNNYCEDVDIVATFTNPVQGIKYLKEEAPDLLFLDIEMPMMNGFDVLEELGPVINFSVIFVTAYDSFGIKAVKFSALDYILKPVHNKELVGAVQKFKAVNKQDSIVRIDNLLSNIQAERQRKPVKIALASRESIEFVAPDDIILCEADSNYSKVFLINGKMRLISKTLRDFEEMLEPQGFFRPHNSFVINLEYVQEFQRLDGGYLVMKNKMKVPVSKQKRSQVLGLLGG</sequence>
<dbReference type="EMBL" id="PDUD01000004">
    <property type="protein sequence ID" value="PHN07943.1"/>
    <property type="molecule type" value="Genomic_DNA"/>
</dbReference>
<feature type="modified residue" description="4-aspartylphosphate" evidence="1">
    <location>
        <position position="86"/>
    </location>
</feature>
<proteinExistence type="predicted"/>
<evidence type="ECO:0000259" key="4">
    <source>
        <dbReference type="PROSITE" id="PS50930"/>
    </source>
</evidence>
<dbReference type="Pfam" id="PF00072">
    <property type="entry name" value="Response_reg"/>
    <property type="match status" value="1"/>
</dbReference>
<dbReference type="PROSITE" id="PS50930">
    <property type="entry name" value="HTH_LYTTR"/>
    <property type="match status" value="1"/>
</dbReference>
<dbReference type="AlphaFoldDB" id="A0A2D0NJN2"/>
<dbReference type="InterPro" id="IPR011006">
    <property type="entry name" value="CheY-like_superfamily"/>
</dbReference>
<dbReference type="SMART" id="SM00850">
    <property type="entry name" value="LytTR"/>
    <property type="match status" value="1"/>
</dbReference>
<dbReference type="Gene3D" id="3.40.50.2300">
    <property type="match status" value="1"/>
</dbReference>
<feature type="region of interest" description="Disordered" evidence="2">
    <location>
        <begin position="1"/>
        <end position="25"/>
    </location>
</feature>
<evidence type="ECO:0000313" key="6">
    <source>
        <dbReference type="Proteomes" id="UP000223913"/>
    </source>
</evidence>
<evidence type="ECO:0000313" key="5">
    <source>
        <dbReference type="EMBL" id="PHN07943.1"/>
    </source>
</evidence>
<gene>
    <name evidence="5" type="ORF">CRP01_04085</name>
</gene>
<dbReference type="Pfam" id="PF04397">
    <property type="entry name" value="LytTR"/>
    <property type="match status" value="1"/>
</dbReference>
<dbReference type="GO" id="GO:0003677">
    <property type="term" value="F:DNA binding"/>
    <property type="evidence" value="ECO:0007669"/>
    <property type="project" value="UniProtKB-KW"/>
</dbReference>
<feature type="domain" description="Response regulatory" evidence="3">
    <location>
        <begin position="34"/>
        <end position="148"/>
    </location>
</feature>
<dbReference type="PANTHER" id="PTHR37299">
    <property type="entry name" value="TRANSCRIPTIONAL REGULATOR-RELATED"/>
    <property type="match status" value="1"/>
</dbReference>
<keyword evidence="1" id="KW-0597">Phosphoprotein</keyword>
<evidence type="ECO:0000259" key="3">
    <source>
        <dbReference type="PROSITE" id="PS50110"/>
    </source>
</evidence>
<organism evidence="5 6">
    <name type="scientific">Flavilitoribacter nigricans (strain ATCC 23147 / DSM 23189 / NBRC 102662 / NCIMB 1420 / SS-2)</name>
    <name type="common">Lewinella nigricans</name>
    <dbReference type="NCBI Taxonomy" id="1122177"/>
    <lineage>
        <taxon>Bacteria</taxon>
        <taxon>Pseudomonadati</taxon>
        <taxon>Bacteroidota</taxon>
        <taxon>Saprospiria</taxon>
        <taxon>Saprospirales</taxon>
        <taxon>Lewinellaceae</taxon>
        <taxon>Flavilitoribacter</taxon>
    </lineage>
</organism>
<accession>A0A2D0NJN2</accession>
<dbReference type="Gene3D" id="2.40.50.1020">
    <property type="entry name" value="LytTr DNA-binding domain"/>
    <property type="match status" value="1"/>
</dbReference>
<dbReference type="InterPro" id="IPR007492">
    <property type="entry name" value="LytTR_DNA-bd_dom"/>
</dbReference>
<dbReference type="Proteomes" id="UP000223913">
    <property type="component" value="Unassembled WGS sequence"/>
</dbReference>
<dbReference type="PROSITE" id="PS50110">
    <property type="entry name" value="RESPONSE_REGULATORY"/>
    <property type="match status" value="1"/>
</dbReference>
<evidence type="ECO:0000256" key="1">
    <source>
        <dbReference type="PROSITE-ProRule" id="PRU00169"/>
    </source>
</evidence>
<dbReference type="GO" id="GO:0000156">
    <property type="term" value="F:phosphorelay response regulator activity"/>
    <property type="evidence" value="ECO:0007669"/>
    <property type="project" value="InterPro"/>
</dbReference>
<dbReference type="PANTHER" id="PTHR37299:SF1">
    <property type="entry name" value="STAGE 0 SPORULATION PROTEIN A HOMOLOG"/>
    <property type="match status" value="1"/>
</dbReference>
<name>A0A2D0NJN2_FLAN2</name>
<dbReference type="OrthoDB" id="2168082at2"/>
<dbReference type="SMART" id="SM00448">
    <property type="entry name" value="REC"/>
    <property type="match status" value="1"/>
</dbReference>
<comment type="caution">
    <text evidence="5">The sequence shown here is derived from an EMBL/GenBank/DDBJ whole genome shotgun (WGS) entry which is preliminary data.</text>
</comment>